<sequence length="278" mass="31217">MAVDHYENFPVGSLALPRRMRKAVHVIYRFARHADDIADEGDAAPAERLAALQALRDELDRIGAGTPPQIPLMQALAGVIAERQLPLQPFYDLLSAFSQDVEKTRYQNFAELVDYCRRSANPVGRLMLALYGEHDSRSQAMSDGICTALQLINFWQDVAIDWQKGRVYIPQDDLAKFRISEQQIARGDGGGVWPMLMDKEVKRALAMLQAGSPLALKLKGRFGLELRMIVLGGERILKKIHDARGDVFSQRPVLGWKDWPVIIGKALWAPYAKKGRRA</sequence>
<gene>
    <name evidence="1" type="primary">hpnC</name>
    <name evidence="1" type="ORF">ABNW52_06485</name>
</gene>
<dbReference type="EC" id="2.5.1.21" evidence="1"/>
<evidence type="ECO:0000313" key="2">
    <source>
        <dbReference type="Proteomes" id="UP001433638"/>
    </source>
</evidence>
<dbReference type="InterPro" id="IPR002060">
    <property type="entry name" value="Squ/phyt_synthse"/>
</dbReference>
<dbReference type="EMBL" id="JBEFLD010000003">
    <property type="protein sequence ID" value="MEQ6290255.1"/>
    <property type="molecule type" value="Genomic_DNA"/>
</dbReference>
<dbReference type="CDD" id="cd00683">
    <property type="entry name" value="Trans_IPPS_HH"/>
    <property type="match status" value="1"/>
</dbReference>
<dbReference type="InterPro" id="IPR044843">
    <property type="entry name" value="Trans_IPPS_bact-type"/>
</dbReference>
<dbReference type="Gene3D" id="1.10.600.10">
    <property type="entry name" value="Farnesyl Diphosphate Synthase"/>
    <property type="match status" value="1"/>
</dbReference>
<dbReference type="SFLD" id="SFLDS00005">
    <property type="entry name" value="Isoprenoid_Synthase_Type_I"/>
    <property type="match status" value="1"/>
</dbReference>
<dbReference type="Pfam" id="PF00494">
    <property type="entry name" value="SQS_PSY"/>
    <property type="match status" value="1"/>
</dbReference>
<dbReference type="SFLD" id="SFLDG01018">
    <property type="entry name" value="Squalene/Phytoene_Synthase_Lik"/>
    <property type="match status" value="1"/>
</dbReference>
<organism evidence="1 2">
    <name type="scientific">Vogesella oryzagri</name>
    <dbReference type="NCBI Taxonomy" id="3160864"/>
    <lineage>
        <taxon>Bacteria</taxon>
        <taxon>Pseudomonadati</taxon>
        <taxon>Pseudomonadota</taxon>
        <taxon>Betaproteobacteria</taxon>
        <taxon>Neisseriales</taxon>
        <taxon>Chromobacteriaceae</taxon>
        <taxon>Vogesella</taxon>
    </lineage>
</organism>
<name>A0ABV1M3T0_9NEIS</name>
<dbReference type="PANTHER" id="PTHR31480">
    <property type="entry name" value="BIFUNCTIONAL LYCOPENE CYCLASE/PHYTOENE SYNTHASE"/>
    <property type="match status" value="1"/>
</dbReference>
<proteinExistence type="predicted"/>
<protein>
    <submittedName>
        <fullName evidence="1">Squalene synthase HpnC</fullName>
        <ecNumber evidence="1">2.5.1.21</ecNumber>
    </submittedName>
</protein>
<comment type="caution">
    <text evidence="1">The sequence shown here is derived from an EMBL/GenBank/DDBJ whole genome shotgun (WGS) entry which is preliminary data.</text>
</comment>
<dbReference type="SUPFAM" id="SSF48576">
    <property type="entry name" value="Terpenoid synthases"/>
    <property type="match status" value="1"/>
</dbReference>
<dbReference type="NCBIfam" id="TIGR03464">
    <property type="entry name" value="HpnC"/>
    <property type="match status" value="1"/>
</dbReference>
<keyword evidence="1" id="KW-0808">Transferase</keyword>
<dbReference type="InterPro" id="IPR033904">
    <property type="entry name" value="Trans_IPPS_HH"/>
</dbReference>
<dbReference type="Proteomes" id="UP001433638">
    <property type="component" value="Unassembled WGS sequence"/>
</dbReference>
<dbReference type="GO" id="GO:0051996">
    <property type="term" value="F:squalene synthase [NAD(P)H] activity"/>
    <property type="evidence" value="ECO:0007669"/>
    <property type="project" value="UniProtKB-EC"/>
</dbReference>
<dbReference type="SFLD" id="SFLDG01212">
    <property type="entry name" value="Phytoene_synthase_like"/>
    <property type="match status" value="1"/>
</dbReference>
<dbReference type="RefSeq" id="WP_349585584.1">
    <property type="nucleotide sequence ID" value="NZ_JBEFLD010000003.1"/>
</dbReference>
<dbReference type="InterPro" id="IPR008949">
    <property type="entry name" value="Isoprenoid_synthase_dom_sf"/>
</dbReference>
<keyword evidence="2" id="KW-1185">Reference proteome</keyword>
<accession>A0ABV1M3T0</accession>
<evidence type="ECO:0000313" key="1">
    <source>
        <dbReference type="EMBL" id="MEQ6290255.1"/>
    </source>
</evidence>
<reference evidence="1" key="1">
    <citation type="submission" date="2024-06" db="EMBL/GenBank/DDBJ databases">
        <title>Genome sequence of Vogesella sp. MAHUQ-64.</title>
        <authorList>
            <person name="Huq M.A."/>
        </authorList>
    </citation>
    <scope>NUCLEOTIDE SEQUENCE</scope>
    <source>
        <strain evidence="1">MAHUQ-64</strain>
    </source>
</reference>
<dbReference type="InterPro" id="IPR017827">
    <property type="entry name" value="HSQ_synthase_HpnC"/>
</dbReference>